<accession>A0A6J4U4X7</accession>
<evidence type="ECO:0000313" key="2">
    <source>
        <dbReference type="EMBL" id="CAA9540495.1"/>
    </source>
</evidence>
<dbReference type="InterPro" id="IPR045079">
    <property type="entry name" value="Oxoprolinase-like"/>
</dbReference>
<dbReference type="PANTHER" id="PTHR11365:SF23">
    <property type="entry name" value="HYPOTHETICAL 5-OXOPROLINASE (EUROFUNG)-RELATED"/>
    <property type="match status" value="1"/>
</dbReference>
<dbReference type="GO" id="GO:0017168">
    <property type="term" value="F:5-oxoprolinase (ATP-hydrolyzing) activity"/>
    <property type="evidence" value="ECO:0007669"/>
    <property type="project" value="TreeGrafter"/>
</dbReference>
<sequence length="594" mass="64427">MSDVAAPPIDQVTLQVVNNYLVTTAREMGIAMRNTSYSPLFNEGLDFSCAIFDAGGEMIAQAEFCPAHLGAIIYVVEWTILEIGAENFHEGDVVFHNDPFRGGCHLPEYCVIKPVFDDGELIAYTACIGHMTEVGGKVPGGFAGDATEVFQEGLRIPPLKIIEGGRDVEAVWNIIMANVRTPRISYGDLRSMIGSLHVGERRIHEIVAKHGRARFRALGEAIKDYSERRMRAEIAEMPDGDYPFEDHVIENDGVTREPALLKLRVHIEGDQLTVDYTGSDPQRRGPVNCTYGVTASATYNALLHLTDHSIPSNHGCYRPVRIIAPHGTIVNVAYPGASVGGNSEIHPHLVMAIYGALSGALPDRVSAHDGGTSALVAVGGVHPETGDTFANLTNEGCGWGGRATKDGNNALCIPNGNCALQPVEILETRYPMLHEQLAIHEGSAGPGRNRGGFGYTRQFRVTSEYMRISCFIEKEEQQPWGLYGGGPGRNSGMYVARAGEDDFRTFSEACGVACNGKFSDVYLREGDRVRIVTSGGGGYGDPLERDAAQIEEDVRQGFIPAEQAEAEYGVVLDDAGSVDREATARRRRESEVPS</sequence>
<dbReference type="InterPro" id="IPR003692">
    <property type="entry name" value="Hydantoinase_B"/>
</dbReference>
<organism evidence="2">
    <name type="scientific">uncultured Thermoleophilia bacterium</name>
    <dbReference type="NCBI Taxonomy" id="1497501"/>
    <lineage>
        <taxon>Bacteria</taxon>
        <taxon>Bacillati</taxon>
        <taxon>Actinomycetota</taxon>
        <taxon>Thermoleophilia</taxon>
        <taxon>environmental samples</taxon>
    </lineage>
</organism>
<evidence type="ECO:0000259" key="1">
    <source>
        <dbReference type="Pfam" id="PF02538"/>
    </source>
</evidence>
<reference evidence="2" key="1">
    <citation type="submission" date="2020-02" db="EMBL/GenBank/DDBJ databases">
        <authorList>
            <person name="Meier V. D."/>
        </authorList>
    </citation>
    <scope>NUCLEOTIDE SEQUENCE</scope>
    <source>
        <strain evidence="2">AVDCRST_MAG79</strain>
    </source>
</reference>
<dbReference type="GO" id="GO:0005829">
    <property type="term" value="C:cytosol"/>
    <property type="evidence" value="ECO:0007669"/>
    <property type="project" value="TreeGrafter"/>
</dbReference>
<dbReference type="EMBL" id="CADCWC010000273">
    <property type="protein sequence ID" value="CAA9540495.1"/>
    <property type="molecule type" value="Genomic_DNA"/>
</dbReference>
<protein>
    <submittedName>
        <fullName evidence="2">N-methylhydantoinase B</fullName>
        <ecNumber evidence="2">3.5.2.14</ecNumber>
    </submittedName>
</protein>
<feature type="domain" description="Hydantoinase B/oxoprolinase" evidence="1">
    <location>
        <begin position="10"/>
        <end position="542"/>
    </location>
</feature>
<name>A0A6J4U4X7_9ACTN</name>
<dbReference type="GO" id="GO:0006749">
    <property type="term" value="P:glutathione metabolic process"/>
    <property type="evidence" value="ECO:0007669"/>
    <property type="project" value="TreeGrafter"/>
</dbReference>
<dbReference type="EC" id="3.5.2.14" evidence="2"/>
<keyword evidence="2" id="KW-0378">Hydrolase</keyword>
<gene>
    <name evidence="2" type="ORF">AVDCRST_MAG79-1817</name>
</gene>
<dbReference type="AlphaFoldDB" id="A0A6J4U4X7"/>
<dbReference type="Pfam" id="PF02538">
    <property type="entry name" value="Hydantoinase_B"/>
    <property type="match status" value="1"/>
</dbReference>
<proteinExistence type="predicted"/>
<dbReference type="PANTHER" id="PTHR11365">
    <property type="entry name" value="5-OXOPROLINASE RELATED"/>
    <property type="match status" value="1"/>
</dbReference>
<dbReference type="GO" id="GO:0047423">
    <property type="term" value="F:N-methylhydantoinase (ATP-hydrolyzing) activity"/>
    <property type="evidence" value="ECO:0007669"/>
    <property type="project" value="UniProtKB-EC"/>
</dbReference>